<feature type="domain" description="MBTPS1 fourth" evidence="2">
    <location>
        <begin position="426"/>
        <end position="481"/>
    </location>
</feature>
<keyword evidence="1" id="KW-1133">Transmembrane helix</keyword>
<dbReference type="Pfam" id="PF23090">
    <property type="entry name" value="MBTPS1_4th"/>
    <property type="match status" value="2"/>
</dbReference>
<evidence type="ECO:0000256" key="1">
    <source>
        <dbReference type="SAM" id="Phobius"/>
    </source>
</evidence>
<dbReference type="WBParaSite" id="SSLN_0000911901-mRNA-1">
    <property type="protein sequence ID" value="SSLN_0000911901-mRNA-1"/>
    <property type="gene ID" value="SSLN_0000911901"/>
</dbReference>
<proteinExistence type="predicted"/>
<keyword evidence="1" id="KW-0812">Transmembrane</keyword>
<keyword evidence="1" id="KW-0472">Membrane</keyword>
<accession>A0A183SX34</accession>
<feature type="domain" description="MBTPS1 fourth" evidence="2">
    <location>
        <begin position="182"/>
        <end position="279"/>
    </location>
</feature>
<feature type="transmembrane region" description="Helical" evidence="1">
    <location>
        <begin position="45"/>
        <end position="69"/>
    </location>
</feature>
<evidence type="ECO:0000259" key="2">
    <source>
        <dbReference type="Pfam" id="PF23090"/>
    </source>
</evidence>
<evidence type="ECO:0000313" key="3">
    <source>
        <dbReference type="WBParaSite" id="SSLN_0000911901-mRNA-1"/>
    </source>
</evidence>
<feature type="transmembrane region" description="Helical" evidence="1">
    <location>
        <begin position="560"/>
        <end position="577"/>
    </location>
</feature>
<sequence>LYDCLVASISDYLLLPIILRFIFLLPSFFLILLPPLFLLRFLHLFPFLLFLPLFFLFTILLPFFLHLLFQLPSSFSSSSTLSPSSSFVSFSSFTPFASSCSSSYTPSYSSFPSACSSSSFSPLNPCLLIPFVLPSLLGRFSNPKSRRHFRLKTAARFGVVEQSYPPVQFRLTLPNRSLFCLGTLMIVDPEEEFFPAEITKLRRAVLQHGLSILVFAGWYNTTVQELLRFYDSHTRRLWSPPTGGTNVPALNDLLAPLGIQFGDTILSGEFSLGNKSVDLQGPHLDCVEHLNNNWATTVDITLQPKKSPPSQSTELAPPIHLPPNVFGSDVGLSGWGIKCSSCGFWGPPRLFSFMSGTNLLVFPEFGPSGVSSVLRAPLVDIGAQIIGRQAKLAARRGGQSDARESFDRRQSLLMAGLHTQADPLRDVAVPVLGLWRAAASTAGRVGVLGDSACLDSINLQKNCFWLVDALLDFTSTAKPSTSLEALLQAGGKTLAKQTMSGGRPKRLANPLTVDPSLPWCHSRSPSTPPSVDALSRLSPLRRLLLLPSAPVTSSLLLTEYFGFLLLSTLAVLLLFYHRRVLAFLSTRHLIRCLRALCHQLWCAGRRHQTPTSSPLLLATDDYETAGVNLSRLPLTCDGFDDRGPT</sequence>
<reference evidence="3" key="1">
    <citation type="submission" date="2016-06" db="UniProtKB">
        <authorList>
            <consortium name="WormBaseParasite"/>
        </authorList>
    </citation>
    <scope>IDENTIFICATION</scope>
</reference>
<organism evidence="3">
    <name type="scientific">Schistocephalus solidus</name>
    <name type="common">Tapeworm</name>
    <dbReference type="NCBI Taxonomy" id="70667"/>
    <lineage>
        <taxon>Eukaryota</taxon>
        <taxon>Metazoa</taxon>
        <taxon>Spiralia</taxon>
        <taxon>Lophotrochozoa</taxon>
        <taxon>Platyhelminthes</taxon>
        <taxon>Cestoda</taxon>
        <taxon>Eucestoda</taxon>
        <taxon>Diphyllobothriidea</taxon>
        <taxon>Diphyllobothriidae</taxon>
        <taxon>Schistocephalus</taxon>
    </lineage>
</organism>
<dbReference type="InterPro" id="IPR057032">
    <property type="entry name" value="MBTPS1_4th"/>
</dbReference>
<name>A0A183SX34_SCHSO</name>
<dbReference type="AlphaFoldDB" id="A0A183SX34"/>
<feature type="transmembrane region" description="Helical" evidence="1">
    <location>
        <begin position="12"/>
        <end position="33"/>
    </location>
</feature>
<protein>
    <submittedName>
        <fullName evidence="3">DNA helicase</fullName>
    </submittedName>
</protein>